<dbReference type="OrthoDB" id="9794382at2"/>
<dbReference type="FunCoup" id="A0A2S8STS9">
    <property type="interactions" value="95"/>
</dbReference>
<dbReference type="Gene3D" id="2.40.50.180">
    <property type="entry name" value="CheA-289, Domain 4"/>
    <property type="match status" value="1"/>
</dbReference>
<dbReference type="PANTHER" id="PTHR22617">
    <property type="entry name" value="CHEMOTAXIS SENSOR HISTIDINE KINASE-RELATED"/>
    <property type="match status" value="1"/>
</dbReference>
<dbReference type="SMART" id="SM00260">
    <property type="entry name" value="CheW"/>
    <property type="match status" value="1"/>
</dbReference>
<sequence>MNSENAILQNRARIVARVTRDEDSTKNQGEANLEVVEFVVAGQHFALETVFLGEVTSSKELTPLPGTPDWMCGLVNVRSQILAVIDLGPFFNLPARIAAAPRGDELSHAQILLVQHGQMQFGLVIESLPGTRLVRQNSLQSAPPVLLDRRAEWIRGVTEGRLVVLDGARLIGDETFWVNDGA</sequence>
<name>A0A2S8STS9_9BACT</name>
<protein>
    <submittedName>
        <fullName evidence="2">CheW protein</fullName>
    </submittedName>
</protein>
<gene>
    <name evidence="2" type="ORF">B1R32_10657</name>
</gene>
<dbReference type="PROSITE" id="PS50851">
    <property type="entry name" value="CHEW"/>
    <property type="match status" value="1"/>
</dbReference>
<dbReference type="InParanoid" id="A0A2S8STS9"/>
<evidence type="ECO:0000313" key="2">
    <source>
        <dbReference type="EMBL" id="PQV64213.1"/>
    </source>
</evidence>
<dbReference type="InterPro" id="IPR002545">
    <property type="entry name" value="CheW-lke_dom"/>
</dbReference>
<comment type="caution">
    <text evidence="2">The sequence shown here is derived from an EMBL/GenBank/DDBJ whole genome shotgun (WGS) entry which is preliminary data.</text>
</comment>
<proteinExistence type="predicted"/>
<dbReference type="InterPro" id="IPR039315">
    <property type="entry name" value="CheW"/>
</dbReference>
<evidence type="ECO:0000313" key="3">
    <source>
        <dbReference type="Proteomes" id="UP000237684"/>
    </source>
</evidence>
<dbReference type="GO" id="GO:0007165">
    <property type="term" value="P:signal transduction"/>
    <property type="evidence" value="ECO:0007669"/>
    <property type="project" value="InterPro"/>
</dbReference>
<feature type="domain" description="CheW-like" evidence="1">
    <location>
        <begin position="32"/>
        <end position="177"/>
    </location>
</feature>
<dbReference type="RefSeq" id="WP_105483353.1">
    <property type="nucleotide sequence ID" value="NZ_NIGF01000006.1"/>
</dbReference>
<dbReference type="EMBL" id="NIGF01000006">
    <property type="protein sequence ID" value="PQV64213.1"/>
    <property type="molecule type" value="Genomic_DNA"/>
</dbReference>
<dbReference type="Pfam" id="PF01584">
    <property type="entry name" value="CheW"/>
    <property type="match status" value="1"/>
</dbReference>
<organism evidence="2 3">
    <name type="scientific">Abditibacterium utsteinense</name>
    <dbReference type="NCBI Taxonomy" id="1960156"/>
    <lineage>
        <taxon>Bacteria</taxon>
        <taxon>Pseudomonadati</taxon>
        <taxon>Abditibacteriota</taxon>
        <taxon>Abditibacteriia</taxon>
        <taxon>Abditibacteriales</taxon>
        <taxon>Abditibacteriaceae</taxon>
        <taxon>Abditibacterium</taxon>
    </lineage>
</organism>
<keyword evidence="3" id="KW-1185">Reference proteome</keyword>
<reference evidence="2 3" key="1">
    <citation type="journal article" date="2018" name="Syst. Appl. Microbiol.">
        <title>Abditibacterium utsteinense sp. nov., the first cultivated member of candidate phylum FBP, isolated from ice-free Antarctic soil samples.</title>
        <authorList>
            <person name="Tahon G."/>
            <person name="Tytgat B."/>
            <person name="Lebbe L."/>
            <person name="Carlier A."/>
            <person name="Willems A."/>
        </authorList>
    </citation>
    <scope>NUCLEOTIDE SEQUENCE [LARGE SCALE GENOMIC DNA]</scope>
    <source>
        <strain evidence="2 3">LMG 29911</strain>
    </source>
</reference>
<dbReference type="PANTHER" id="PTHR22617:SF23">
    <property type="entry name" value="CHEMOTAXIS PROTEIN CHEW"/>
    <property type="match status" value="1"/>
</dbReference>
<dbReference type="GO" id="GO:0005829">
    <property type="term" value="C:cytosol"/>
    <property type="evidence" value="ECO:0007669"/>
    <property type="project" value="TreeGrafter"/>
</dbReference>
<evidence type="ECO:0000259" key="1">
    <source>
        <dbReference type="PROSITE" id="PS50851"/>
    </source>
</evidence>
<dbReference type="Proteomes" id="UP000237684">
    <property type="component" value="Unassembled WGS sequence"/>
</dbReference>
<accession>A0A2S8STS9</accession>
<dbReference type="GO" id="GO:0006935">
    <property type="term" value="P:chemotaxis"/>
    <property type="evidence" value="ECO:0007669"/>
    <property type="project" value="InterPro"/>
</dbReference>
<dbReference type="Gene3D" id="2.30.30.40">
    <property type="entry name" value="SH3 Domains"/>
    <property type="match status" value="1"/>
</dbReference>
<dbReference type="InterPro" id="IPR036061">
    <property type="entry name" value="CheW-like_dom_sf"/>
</dbReference>
<dbReference type="SUPFAM" id="SSF50341">
    <property type="entry name" value="CheW-like"/>
    <property type="match status" value="1"/>
</dbReference>
<dbReference type="AlphaFoldDB" id="A0A2S8STS9"/>